<name>A0ABQ6CUD5_9HYPH</name>
<comment type="subcellular location">
    <subcellularLocation>
        <location evidence="1">Periplasm</location>
    </subcellularLocation>
</comment>
<comment type="caution">
    <text evidence="4">The sequence shown here is derived from an EMBL/GenBank/DDBJ whole genome shotgun (WGS) entry which is preliminary data.</text>
</comment>
<dbReference type="PANTHER" id="PTHR43649">
    <property type="entry name" value="ARABINOSE-BINDING PROTEIN-RELATED"/>
    <property type="match status" value="1"/>
</dbReference>
<gene>
    <name evidence="4" type="ORF">GCM10007874_64210</name>
</gene>
<dbReference type="PROSITE" id="PS51318">
    <property type="entry name" value="TAT"/>
    <property type="match status" value="1"/>
</dbReference>
<dbReference type="InterPro" id="IPR006059">
    <property type="entry name" value="SBP"/>
</dbReference>
<evidence type="ECO:0000313" key="5">
    <source>
        <dbReference type="Proteomes" id="UP001156882"/>
    </source>
</evidence>
<reference evidence="5" key="1">
    <citation type="journal article" date="2019" name="Int. J. Syst. Evol. Microbiol.">
        <title>The Global Catalogue of Microorganisms (GCM) 10K type strain sequencing project: providing services to taxonomists for standard genome sequencing and annotation.</title>
        <authorList>
            <consortium name="The Broad Institute Genomics Platform"/>
            <consortium name="The Broad Institute Genome Sequencing Center for Infectious Disease"/>
            <person name="Wu L."/>
            <person name="Ma J."/>
        </authorList>
    </citation>
    <scope>NUCLEOTIDE SEQUENCE [LARGE SCALE GENOMIC DNA]</scope>
    <source>
        <strain evidence="5">NBRC 101365</strain>
    </source>
</reference>
<dbReference type="InterPro" id="IPR050490">
    <property type="entry name" value="Bact_solute-bd_prot1"/>
</dbReference>
<organism evidence="4 5">
    <name type="scientific">Labrys miyagiensis</name>
    <dbReference type="NCBI Taxonomy" id="346912"/>
    <lineage>
        <taxon>Bacteria</taxon>
        <taxon>Pseudomonadati</taxon>
        <taxon>Pseudomonadota</taxon>
        <taxon>Alphaproteobacteria</taxon>
        <taxon>Hyphomicrobiales</taxon>
        <taxon>Xanthobacteraceae</taxon>
        <taxon>Labrys</taxon>
    </lineage>
</organism>
<dbReference type="PANTHER" id="PTHR43649:SF11">
    <property type="entry name" value="ABC TRANSPORTER SUBSTRATE-BINDING PROTEIN YESO-RELATED"/>
    <property type="match status" value="1"/>
</dbReference>
<dbReference type="SUPFAM" id="SSF53850">
    <property type="entry name" value="Periplasmic binding protein-like II"/>
    <property type="match status" value="1"/>
</dbReference>
<comment type="similarity">
    <text evidence="2">Belongs to the bacterial solute-binding protein 1 family.</text>
</comment>
<sequence length="429" mass="46056">MSDHLVNRRTILGAGAGLAASALLGSPSWAQDVKQIRAFWWGSQERADRSNKAVDAFKAANAGIDVKTESAGWSDYWPRLATQVAGQNAPDLIQMDYRYLFEYARRGAIIPLDEYLGKSLDIADFGKPNLDSCSVDGKLYGINLGVNSSAVAYDAQAWQDAGAEPPTLGTSWEDFASKCAAFAKGNKRRNFYAACDASGVEPAYELWLRQRGKALYDNDGKLAFDAKDAADWFKMWGALRDSGGCVTADIQALDKLTLDTSPLALGKAALSFLHANQFIGAQALSKTKLSITAYPVTSSGKPGHYYKPSQMWSIAASSKAPELAVKLANFTVKVPEGVKALGVERGVPASPKVRDLVTPSLDETSKQMVDYIGKLDPYVSPLPPSPPKGAGEVAFVLQRLSQEVAFGSSTPEDGGTQLITEAESILKRG</sequence>
<dbReference type="InterPro" id="IPR006311">
    <property type="entry name" value="TAT_signal"/>
</dbReference>
<protein>
    <submittedName>
        <fullName evidence="4">Sugar ABC transporter substrate-binding protein</fullName>
    </submittedName>
</protein>
<evidence type="ECO:0000256" key="3">
    <source>
        <dbReference type="ARBA" id="ARBA00022764"/>
    </source>
</evidence>
<keyword evidence="3" id="KW-0574">Periplasm</keyword>
<proteinExistence type="inferred from homology"/>
<dbReference type="Gene3D" id="3.40.190.10">
    <property type="entry name" value="Periplasmic binding protein-like II"/>
    <property type="match status" value="2"/>
</dbReference>
<dbReference type="Pfam" id="PF13416">
    <property type="entry name" value="SBP_bac_8"/>
    <property type="match status" value="1"/>
</dbReference>
<evidence type="ECO:0000256" key="1">
    <source>
        <dbReference type="ARBA" id="ARBA00004418"/>
    </source>
</evidence>
<dbReference type="Proteomes" id="UP001156882">
    <property type="component" value="Unassembled WGS sequence"/>
</dbReference>
<dbReference type="EMBL" id="BSPC01000071">
    <property type="protein sequence ID" value="GLS23400.1"/>
    <property type="molecule type" value="Genomic_DNA"/>
</dbReference>
<accession>A0ABQ6CUD5</accession>
<keyword evidence="5" id="KW-1185">Reference proteome</keyword>
<evidence type="ECO:0000256" key="2">
    <source>
        <dbReference type="ARBA" id="ARBA00008520"/>
    </source>
</evidence>
<dbReference type="RefSeq" id="WP_284316334.1">
    <property type="nucleotide sequence ID" value="NZ_BSPC01000071.1"/>
</dbReference>
<evidence type="ECO:0000313" key="4">
    <source>
        <dbReference type="EMBL" id="GLS23400.1"/>
    </source>
</evidence>